<proteinExistence type="predicted"/>
<dbReference type="Pfam" id="PF05099">
    <property type="entry name" value="TerB"/>
    <property type="match status" value="1"/>
</dbReference>
<name>A0A1M7C9U8_9RHOB</name>
<dbReference type="SUPFAM" id="SSF158682">
    <property type="entry name" value="TerB-like"/>
    <property type="match status" value="1"/>
</dbReference>
<dbReference type="InterPro" id="IPR029024">
    <property type="entry name" value="TerB-like"/>
</dbReference>
<dbReference type="InterPro" id="IPR007791">
    <property type="entry name" value="DjlA_N"/>
</dbReference>
<protein>
    <submittedName>
        <fullName evidence="2">Uncharacterized conserved protein, tellurite resistance protein B (TerB) family</fullName>
    </submittedName>
</protein>
<dbReference type="AlphaFoldDB" id="A0A1M7C9U8"/>
<dbReference type="EMBL" id="FRCB01000002">
    <property type="protein sequence ID" value="SHL63953.1"/>
    <property type="molecule type" value="Genomic_DNA"/>
</dbReference>
<dbReference type="Gene3D" id="1.10.3680.10">
    <property type="entry name" value="TerB-like"/>
    <property type="match status" value="1"/>
</dbReference>
<sequence>MNRLLAALLAPKPQPLPEPDAKLALGALMVRVAKSDHLYRFEEIRRIDRLLSRVNAIGPIEAAKMRATCEKLEHAFPDTGALAHLIREAVPHEARIDALEALWEVVLSDDVGQDEEIAVIQTAQEALGLSEADSDAARARALDETR</sequence>
<evidence type="ECO:0000259" key="1">
    <source>
        <dbReference type="Pfam" id="PF05099"/>
    </source>
</evidence>
<evidence type="ECO:0000313" key="2">
    <source>
        <dbReference type="EMBL" id="SHL63953.1"/>
    </source>
</evidence>
<gene>
    <name evidence="2" type="ORF">SAMN05443432_10283</name>
</gene>
<reference evidence="2 3" key="1">
    <citation type="submission" date="2016-11" db="EMBL/GenBank/DDBJ databases">
        <authorList>
            <person name="Varghese N."/>
            <person name="Submissions S."/>
        </authorList>
    </citation>
    <scope>NUCLEOTIDE SEQUENCE [LARGE SCALE GENOMIC DNA]</scope>
    <source>
        <strain evidence="2 3">DSM 28249</strain>
    </source>
</reference>
<dbReference type="RefSeq" id="WP_149778470.1">
    <property type="nucleotide sequence ID" value="NZ_FRCB01000002.1"/>
</dbReference>
<keyword evidence="3" id="KW-1185">Reference proteome</keyword>
<accession>A0A1M7C9U8</accession>
<evidence type="ECO:0000313" key="3">
    <source>
        <dbReference type="Proteomes" id="UP000322545"/>
    </source>
</evidence>
<organism evidence="2 3">
    <name type="scientific">Roseovarius litoreus</name>
    <dbReference type="NCBI Taxonomy" id="1155722"/>
    <lineage>
        <taxon>Bacteria</taxon>
        <taxon>Pseudomonadati</taxon>
        <taxon>Pseudomonadota</taxon>
        <taxon>Alphaproteobacteria</taxon>
        <taxon>Rhodobacterales</taxon>
        <taxon>Roseobacteraceae</taxon>
        <taxon>Roseovarius</taxon>
    </lineage>
</organism>
<dbReference type="Proteomes" id="UP000322545">
    <property type="component" value="Unassembled WGS sequence"/>
</dbReference>
<dbReference type="CDD" id="cd07313">
    <property type="entry name" value="terB_like_2"/>
    <property type="match status" value="1"/>
</dbReference>
<feature type="domain" description="Co-chaperone DjlA N-terminal" evidence="1">
    <location>
        <begin position="23"/>
        <end position="139"/>
    </location>
</feature>